<evidence type="ECO:0000313" key="2">
    <source>
        <dbReference type="Proteomes" id="UP000077173"/>
    </source>
</evidence>
<dbReference type="AlphaFoldDB" id="A0A176ZGZ4"/>
<sequence>MHAVRLPECELGRTAMKDLLPMQPKDVLETFADIGDLMRDTGFVQSNPIEQGVRNCVACYRDYFKV</sequence>
<proteinExistence type="predicted"/>
<comment type="caution">
    <text evidence="1">The sequence shown here is derived from an EMBL/GenBank/DDBJ whole genome shotgun (WGS) entry which is preliminary data.</text>
</comment>
<dbReference type="Proteomes" id="UP000077173">
    <property type="component" value="Unassembled WGS sequence"/>
</dbReference>
<protein>
    <submittedName>
        <fullName evidence="1">Uncharacterized protein</fullName>
    </submittedName>
</protein>
<dbReference type="EMBL" id="LSEF01000016">
    <property type="protein sequence ID" value="OAF19757.1"/>
    <property type="molecule type" value="Genomic_DNA"/>
</dbReference>
<accession>A0A176ZGZ4</accession>
<reference evidence="1 2" key="1">
    <citation type="submission" date="2016-02" db="EMBL/GenBank/DDBJ databases">
        <title>Draft genome sequence of the strain BR 10247T Bradyrhizobium neotropicale isolated from nodules of Centrolobium paraense.</title>
        <authorList>
            <person name="Simoes-Araujo J.L."/>
            <person name="Barauna A.C."/>
            <person name="Silva K."/>
            <person name="Zilli J.E."/>
        </authorList>
    </citation>
    <scope>NUCLEOTIDE SEQUENCE [LARGE SCALE GENOMIC DNA]</scope>
    <source>
        <strain evidence="1 2">BR 10247</strain>
    </source>
</reference>
<name>A0A176ZGZ4_9BRAD</name>
<organism evidence="1 2">
    <name type="scientific">Bradyrhizobium neotropicale</name>
    <dbReference type="NCBI Taxonomy" id="1497615"/>
    <lineage>
        <taxon>Bacteria</taxon>
        <taxon>Pseudomonadati</taxon>
        <taxon>Pseudomonadota</taxon>
        <taxon>Alphaproteobacteria</taxon>
        <taxon>Hyphomicrobiales</taxon>
        <taxon>Nitrobacteraceae</taxon>
        <taxon>Bradyrhizobium</taxon>
    </lineage>
</organism>
<gene>
    <name evidence="1" type="ORF">AXW67_35630</name>
</gene>
<dbReference type="RefSeq" id="WP_245315383.1">
    <property type="nucleotide sequence ID" value="NZ_LSEF01000016.1"/>
</dbReference>
<evidence type="ECO:0000313" key="1">
    <source>
        <dbReference type="EMBL" id="OAF19757.1"/>
    </source>
</evidence>
<keyword evidence="2" id="KW-1185">Reference proteome</keyword>